<proteinExistence type="predicted"/>
<name>A0A7S1FEL5_NOCSC</name>
<dbReference type="AlphaFoldDB" id="A0A7S1FEL5"/>
<evidence type="ECO:0008006" key="2">
    <source>
        <dbReference type="Google" id="ProtNLM"/>
    </source>
</evidence>
<protein>
    <recommendedName>
        <fullName evidence="2">Lipocalin-like domain-containing protein</fullName>
    </recommendedName>
</protein>
<dbReference type="Gene3D" id="2.40.128.20">
    <property type="match status" value="1"/>
</dbReference>
<dbReference type="InterPro" id="IPR012674">
    <property type="entry name" value="Calycin"/>
</dbReference>
<dbReference type="EMBL" id="HBFQ01049806">
    <property type="protein sequence ID" value="CAD8861170.1"/>
    <property type="molecule type" value="Transcribed_RNA"/>
</dbReference>
<accession>A0A7S1FEL5</accession>
<dbReference type="SUPFAM" id="SSF50814">
    <property type="entry name" value="Lipocalins"/>
    <property type="match status" value="1"/>
</dbReference>
<reference evidence="1" key="1">
    <citation type="submission" date="2021-01" db="EMBL/GenBank/DDBJ databases">
        <authorList>
            <person name="Corre E."/>
            <person name="Pelletier E."/>
            <person name="Niang G."/>
            <person name="Scheremetjew M."/>
            <person name="Finn R."/>
            <person name="Kale V."/>
            <person name="Holt S."/>
            <person name="Cochrane G."/>
            <person name="Meng A."/>
            <person name="Brown T."/>
            <person name="Cohen L."/>
        </authorList>
    </citation>
    <scope>NUCLEOTIDE SEQUENCE</scope>
</reference>
<sequence length="135" mass="14306">MAVDFSGKWLCTDIVGDMSELMTKNGAGWAARTAAKGMGYGKGRQTQDITQDGDVFSIVNGGMGPGKTTSFTVGGGDQELDSPSGVVQVNPVWNGSELDMQPSSGTSMKRYMEGDSMVLEVSHTGTVVKRKFTKQ</sequence>
<evidence type="ECO:0000313" key="1">
    <source>
        <dbReference type="EMBL" id="CAD8861170.1"/>
    </source>
</evidence>
<gene>
    <name evidence="1" type="ORF">NSCI0253_LOCUS35525</name>
</gene>
<organism evidence="1">
    <name type="scientific">Noctiluca scintillans</name>
    <name type="common">Sea sparkle</name>
    <name type="synonym">Red tide dinoflagellate</name>
    <dbReference type="NCBI Taxonomy" id="2966"/>
    <lineage>
        <taxon>Eukaryota</taxon>
        <taxon>Sar</taxon>
        <taxon>Alveolata</taxon>
        <taxon>Dinophyceae</taxon>
        <taxon>Noctilucales</taxon>
        <taxon>Noctilucaceae</taxon>
        <taxon>Noctiluca</taxon>
    </lineage>
</organism>